<accession>A0A221S2W6</accession>
<dbReference type="SUPFAM" id="SSF50129">
    <property type="entry name" value="GroES-like"/>
    <property type="match status" value="1"/>
</dbReference>
<dbReference type="GO" id="GO:0005524">
    <property type="term" value="F:ATP binding"/>
    <property type="evidence" value="ECO:0007669"/>
    <property type="project" value="InterPro"/>
</dbReference>
<name>A0A221S2W6_9VIRU</name>
<sequence length="148" mass="16630">MTEATISITPDGVHAETALEKQRREKIAEQERELAELENKIPKPAGYHILIALPNIEETFGGSEILKSNQTVRDEYILSIIGCVIDMGEQAYADKDRFPTGPWCKQGDYVMFRANTGTRFKIGRQEYRLMNDDSIQAVVPDPSGITRA</sequence>
<dbReference type="EMBL" id="KU970667">
    <property type="protein sequence ID" value="ASN63261.1"/>
    <property type="molecule type" value="Genomic_DNA"/>
</dbReference>
<gene>
    <name evidence="2" type="primary">groES</name>
</gene>
<dbReference type="GO" id="GO:0044183">
    <property type="term" value="F:protein folding chaperone"/>
    <property type="evidence" value="ECO:0007669"/>
    <property type="project" value="InterPro"/>
</dbReference>
<proteinExistence type="predicted"/>
<dbReference type="InterPro" id="IPR011032">
    <property type="entry name" value="GroES-like_sf"/>
</dbReference>
<dbReference type="InterPro" id="IPR020818">
    <property type="entry name" value="Chaperonin_GroES"/>
</dbReference>
<evidence type="ECO:0000313" key="2">
    <source>
        <dbReference type="EMBL" id="ASN63261.1"/>
    </source>
</evidence>
<keyword evidence="1" id="KW-0143">Chaperone</keyword>
<evidence type="ECO:0000256" key="1">
    <source>
        <dbReference type="ARBA" id="ARBA00023186"/>
    </source>
</evidence>
<reference evidence="2" key="1">
    <citation type="submission" date="2016-03" db="EMBL/GenBank/DDBJ databases">
        <title>Novel chaperonins are prevalent in the virioplankton and link to viral biology and ecology.</title>
        <authorList>
            <person name="Marine R.L."/>
            <person name="Nasko D.J."/>
            <person name="Polson S.W."/>
            <person name="Wommack K.E."/>
        </authorList>
    </citation>
    <scope>NUCLEOTIDE SEQUENCE</scope>
</reference>
<dbReference type="Pfam" id="PF00166">
    <property type="entry name" value="Cpn10"/>
    <property type="match status" value="1"/>
</dbReference>
<protein>
    <submittedName>
        <fullName evidence="2">Co-chaperonin GroES</fullName>
    </submittedName>
</protein>
<organism evidence="2">
    <name type="scientific">uncultured virus</name>
    <dbReference type="NCBI Taxonomy" id="340016"/>
    <lineage>
        <taxon>Viruses</taxon>
        <taxon>environmental samples</taxon>
    </lineage>
</organism>
<dbReference type="Gene3D" id="2.30.33.40">
    <property type="entry name" value="GroES chaperonin"/>
    <property type="match status" value="1"/>
</dbReference>
<dbReference type="InterPro" id="IPR037124">
    <property type="entry name" value="Chaperonin_GroES_sf"/>
</dbReference>